<evidence type="ECO:0000313" key="3">
    <source>
        <dbReference type="EMBL" id="OME88642.1"/>
    </source>
</evidence>
<feature type="domain" description="Transglutaminase-like" evidence="2">
    <location>
        <begin position="531"/>
        <end position="603"/>
    </location>
</feature>
<sequence>MIEPESSPVREGGHRKTSISGAHSVPHIFVSRLSHGTLLHRILITLPVMGLLSEWLLPLRDAGDMGGHLMLQTLFIWALFLLLQGLFTLRGWVWLPLNAVLVVWLCARLFEYSDPLAWLSDYASAILPGDVSIFGNVWEFTALSQETRTIILLVGWAIMVSAVHMLALYRRTVWLFGGSTLVYLAVLESAMDESIYRDMLRAVLYILLAQGMMLILKLKQETVEATHRGVDIPEPVRSGRLSGLPVLRWSLVVVLASCLIAGMTRVGGAFSEPSAGMGLTVSEMAERMTGWGDRLWRNAEPSIPASQVAGYTSQGKDLGGPLTLSDALYFTAQSPEPTYWRGDTYNRYDGRKWDADPSIRKPVKLSEDLSGILPYWERPSGETIVQSLTFEQDTPVQSLLSGGIITRVKEMHFSKERGTPRLAVDRLSETVSLQGERAVSGYTIETVYSQPEEQSLRSATNNDPEYMKEMYLQLPEELPLRVRDLAQKITLDAENRYEKAKAIESYLEKNYTYTLQTSVPPEGRDFTHHFLFDTKEGYCVHFATTMTVLLRSEGIPARYVTGFAPGERVAGTVDRYEVAQKNAHAWVEVFFPGQGWVMFDPTPGFGIEQISTPPIAGDFGSAGLKYWNSMWNSMLYGVVKVLFLIAAIGPVMFGGVLLLILPILVAVVYQMPTVRQSLAFMRMARTIAISRREGLVSASVWVWDKLQRRFGDVERGQTMRQYVNALSIADVEFRAELEQFAQRWERAAYHDKPWSRTEKVLFLRQCIRIVKKLA</sequence>
<reference evidence="3 4" key="1">
    <citation type="submission" date="2016-11" db="EMBL/GenBank/DDBJ databases">
        <title>Paenibacillus species isolates.</title>
        <authorList>
            <person name="Beno S.M."/>
        </authorList>
    </citation>
    <scope>NUCLEOTIDE SEQUENCE [LARGE SCALE GENOMIC DNA]</scope>
    <source>
        <strain evidence="3 4">FSL F4-0100</strain>
    </source>
</reference>
<feature type="transmembrane region" description="Helical" evidence="1">
    <location>
        <begin position="173"/>
        <end position="190"/>
    </location>
</feature>
<keyword evidence="1" id="KW-0812">Transmembrane</keyword>
<dbReference type="InterPro" id="IPR052901">
    <property type="entry name" value="Bact_TGase-like"/>
</dbReference>
<accession>A0A1R1ASU2</accession>
<evidence type="ECO:0000313" key="4">
    <source>
        <dbReference type="Proteomes" id="UP000187074"/>
    </source>
</evidence>
<dbReference type="EMBL" id="MRTF01000013">
    <property type="protein sequence ID" value="OME88642.1"/>
    <property type="molecule type" value="Genomic_DNA"/>
</dbReference>
<gene>
    <name evidence="3" type="ORF">BK123_29245</name>
</gene>
<proteinExistence type="predicted"/>
<dbReference type="Proteomes" id="UP000187074">
    <property type="component" value="Unassembled WGS sequence"/>
</dbReference>
<dbReference type="SUPFAM" id="SSF54001">
    <property type="entry name" value="Cysteine proteinases"/>
    <property type="match status" value="1"/>
</dbReference>
<dbReference type="PANTHER" id="PTHR42736">
    <property type="entry name" value="PROTEIN-GLUTAMINE GAMMA-GLUTAMYLTRANSFERASE"/>
    <property type="match status" value="1"/>
</dbReference>
<feature type="transmembrane region" description="Helical" evidence="1">
    <location>
        <begin position="38"/>
        <end position="57"/>
    </location>
</feature>
<feature type="transmembrane region" description="Helical" evidence="1">
    <location>
        <begin position="202"/>
        <end position="218"/>
    </location>
</feature>
<dbReference type="OrthoDB" id="9804872at2"/>
<dbReference type="SMART" id="SM00460">
    <property type="entry name" value="TGc"/>
    <property type="match status" value="1"/>
</dbReference>
<feature type="transmembrane region" description="Helical" evidence="1">
    <location>
        <begin position="246"/>
        <end position="264"/>
    </location>
</feature>
<dbReference type="InterPro" id="IPR002931">
    <property type="entry name" value="Transglutaminase-like"/>
</dbReference>
<organism evidence="3 4">
    <name type="scientific">Paenibacillus lautus</name>
    <name type="common">Bacillus lautus</name>
    <dbReference type="NCBI Taxonomy" id="1401"/>
    <lineage>
        <taxon>Bacteria</taxon>
        <taxon>Bacillati</taxon>
        <taxon>Bacillota</taxon>
        <taxon>Bacilli</taxon>
        <taxon>Bacillales</taxon>
        <taxon>Paenibacillaceae</taxon>
        <taxon>Paenibacillus</taxon>
    </lineage>
</organism>
<dbReference type="STRING" id="1401.BK123_29245"/>
<feature type="transmembrane region" description="Helical" evidence="1">
    <location>
        <begin position="150"/>
        <end position="167"/>
    </location>
</feature>
<evidence type="ECO:0000256" key="1">
    <source>
        <dbReference type="SAM" id="Phobius"/>
    </source>
</evidence>
<keyword evidence="1" id="KW-0472">Membrane</keyword>
<feature type="transmembrane region" description="Helical" evidence="1">
    <location>
        <begin position="641"/>
        <end position="669"/>
    </location>
</feature>
<dbReference type="PANTHER" id="PTHR42736:SF1">
    <property type="entry name" value="PROTEIN-GLUTAMINE GAMMA-GLUTAMYLTRANSFERASE"/>
    <property type="match status" value="1"/>
</dbReference>
<comment type="caution">
    <text evidence="3">The sequence shown here is derived from an EMBL/GenBank/DDBJ whole genome shotgun (WGS) entry which is preliminary data.</text>
</comment>
<feature type="transmembrane region" description="Helical" evidence="1">
    <location>
        <begin position="69"/>
        <end position="87"/>
    </location>
</feature>
<evidence type="ECO:0000259" key="2">
    <source>
        <dbReference type="SMART" id="SM00460"/>
    </source>
</evidence>
<dbReference type="Gene3D" id="3.10.620.30">
    <property type="match status" value="1"/>
</dbReference>
<name>A0A1R1ASU2_PAELA</name>
<dbReference type="Pfam" id="PF01841">
    <property type="entry name" value="Transglut_core"/>
    <property type="match status" value="1"/>
</dbReference>
<dbReference type="AlphaFoldDB" id="A0A1R1ASU2"/>
<protein>
    <submittedName>
        <fullName evidence="3">Transglutaminase</fullName>
    </submittedName>
</protein>
<dbReference type="InterPro" id="IPR038765">
    <property type="entry name" value="Papain-like_cys_pep_sf"/>
</dbReference>
<keyword evidence="1" id="KW-1133">Transmembrane helix</keyword>
<dbReference type="RefSeq" id="WP_076325869.1">
    <property type="nucleotide sequence ID" value="NZ_MRTF01000013.1"/>
</dbReference>